<feature type="compositionally biased region" description="Polar residues" evidence="2">
    <location>
        <begin position="18"/>
        <end position="30"/>
    </location>
</feature>
<dbReference type="InterPro" id="IPR000571">
    <property type="entry name" value="Znf_CCCH"/>
</dbReference>
<accession>A0ABD3NS45</accession>
<keyword evidence="5" id="KW-1185">Reference proteome</keyword>
<keyword evidence="1" id="KW-0479">Metal-binding</keyword>
<keyword evidence="1" id="KW-0863">Zinc-finger</keyword>
<keyword evidence="1" id="KW-0862">Zinc</keyword>
<gene>
    <name evidence="4" type="ORF">HJC23_009830</name>
</gene>
<dbReference type="GO" id="GO:0008270">
    <property type="term" value="F:zinc ion binding"/>
    <property type="evidence" value="ECO:0007669"/>
    <property type="project" value="UniProtKB-KW"/>
</dbReference>
<name>A0ABD3NS45_9STRA</name>
<proteinExistence type="predicted"/>
<evidence type="ECO:0000313" key="4">
    <source>
        <dbReference type="EMBL" id="KAL3778910.1"/>
    </source>
</evidence>
<organism evidence="4 5">
    <name type="scientific">Cyclotella cryptica</name>
    <dbReference type="NCBI Taxonomy" id="29204"/>
    <lineage>
        <taxon>Eukaryota</taxon>
        <taxon>Sar</taxon>
        <taxon>Stramenopiles</taxon>
        <taxon>Ochrophyta</taxon>
        <taxon>Bacillariophyta</taxon>
        <taxon>Coscinodiscophyceae</taxon>
        <taxon>Thalassiosirophycidae</taxon>
        <taxon>Stephanodiscales</taxon>
        <taxon>Stephanodiscaceae</taxon>
        <taxon>Cyclotella</taxon>
    </lineage>
</organism>
<sequence>MKQAYTNTIRGGGRTPLTIATGTKKNTSSRGKAKQQVPKCAYGAACNRKGCAFRHPEAGAAYESYFEDPRSKICLPYLAGLCTYGNKCMNRHPGEEEAEAVKAKYKQKLCSYGDSCQTEGCLYFHPYEAFESAIEEQGHDQSWNYATGTVEISSALGRLDLAGTMDPSAQQPSYEQWLALNCPAPPHMDANQLNNIWYHTSGMQRDPWDVYKLMYPQQVDHKAVPLTWEPAVSPPQLGELSAISQSWEPTSINNIRQPVDADPKSFEEWKKKGCLYPSWFQSDIDPWYDDEGVRRSLEEVYEVLYGKNAQARFEEQEALRYKLEVSADPTPAELAAMGGTKTELLVDASASTINAQPSSIGQNCTSQAYGGGWAQIASKAPVYQANDNKADSSLNTKAKKSKTVIMPKECWLPSTDNANYFVTHPDPIARFTAINDRHATHLANIVIPTTLEGSTPGGKVSLIDVHFQSAKSIVAVLNQFLPPALEDNEEVWIIAGLGTHVEVGHQKRGNSKTGGVLFNSVKKYLFDNEEEMAIEWRYGKDGIGAKYANGSFLVSKKLK</sequence>
<evidence type="ECO:0000313" key="5">
    <source>
        <dbReference type="Proteomes" id="UP001516023"/>
    </source>
</evidence>
<feature type="domain" description="C3H1-type" evidence="3">
    <location>
        <begin position="68"/>
        <end position="95"/>
    </location>
</feature>
<evidence type="ECO:0000256" key="1">
    <source>
        <dbReference type="PROSITE-ProRule" id="PRU00723"/>
    </source>
</evidence>
<feature type="region of interest" description="Disordered" evidence="2">
    <location>
        <begin position="1"/>
        <end position="32"/>
    </location>
</feature>
<protein>
    <recommendedName>
        <fullName evidence="3">C3H1-type domain-containing protein</fullName>
    </recommendedName>
</protein>
<feature type="zinc finger region" description="C3H1-type" evidence="1">
    <location>
        <begin position="68"/>
        <end position="95"/>
    </location>
</feature>
<dbReference type="EMBL" id="JABMIG020000413">
    <property type="protein sequence ID" value="KAL3778910.1"/>
    <property type="molecule type" value="Genomic_DNA"/>
</dbReference>
<comment type="caution">
    <text evidence="4">The sequence shown here is derived from an EMBL/GenBank/DDBJ whole genome shotgun (WGS) entry which is preliminary data.</text>
</comment>
<dbReference type="PROSITE" id="PS50103">
    <property type="entry name" value="ZF_C3H1"/>
    <property type="match status" value="1"/>
</dbReference>
<evidence type="ECO:0000259" key="3">
    <source>
        <dbReference type="PROSITE" id="PS50103"/>
    </source>
</evidence>
<evidence type="ECO:0000256" key="2">
    <source>
        <dbReference type="SAM" id="MobiDB-lite"/>
    </source>
</evidence>
<reference evidence="4 5" key="1">
    <citation type="journal article" date="2020" name="G3 (Bethesda)">
        <title>Improved Reference Genome for Cyclotella cryptica CCMP332, a Model for Cell Wall Morphogenesis, Salinity Adaptation, and Lipid Production in Diatoms (Bacillariophyta).</title>
        <authorList>
            <person name="Roberts W.R."/>
            <person name="Downey K.M."/>
            <person name="Ruck E.C."/>
            <person name="Traller J.C."/>
            <person name="Alverson A.J."/>
        </authorList>
    </citation>
    <scope>NUCLEOTIDE SEQUENCE [LARGE SCALE GENOMIC DNA]</scope>
    <source>
        <strain evidence="4 5">CCMP332</strain>
    </source>
</reference>
<dbReference type="Gene3D" id="3.30.1370.210">
    <property type="match status" value="1"/>
</dbReference>
<dbReference type="AlphaFoldDB" id="A0ABD3NS45"/>
<dbReference type="Proteomes" id="UP001516023">
    <property type="component" value="Unassembled WGS sequence"/>
</dbReference>